<dbReference type="Gene3D" id="3.90.1150.10">
    <property type="entry name" value="Aspartate Aminotransferase, domain 1"/>
    <property type="match status" value="1"/>
</dbReference>
<dbReference type="NCBIfam" id="TIGR01265">
    <property type="entry name" value="tyr_nico_aTase"/>
    <property type="match status" value="1"/>
</dbReference>
<dbReference type="InterPro" id="IPR004838">
    <property type="entry name" value="NHTrfase_class1_PyrdxlP-BS"/>
</dbReference>
<feature type="region of interest" description="Disordered" evidence="6">
    <location>
        <begin position="1"/>
        <end position="23"/>
    </location>
</feature>
<evidence type="ECO:0000256" key="4">
    <source>
        <dbReference type="PIRNR" id="PIRNR000517"/>
    </source>
</evidence>
<name>A0A0C9SAI6_9CONI</name>
<dbReference type="SUPFAM" id="SSF53383">
    <property type="entry name" value="PLP-dependent transferases"/>
    <property type="match status" value="1"/>
</dbReference>
<evidence type="ECO:0000256" key="6">
    <source>
        <dbReference type="SAM" id="MobiDB-lite"/>
    </source>
</evidence>
<evidence type="ECO:0000313" key="8">
    <source>
        <dbReference type="EMBL" id="JAG89193.1"/>
    </source>
</evidence>
<dbReference type="InterPro" id="IPR015421">
    <property type="entry name" value="PyrdxlP-dep_Trfase_major"/>
</dbReference>
<evidence type="ECO:0000256" key="2">
    <source>
        <dbReference type="ARBA" id="ARBA00007441"/>
    </source>
</evidence>
<dbReference type="PIRSF" id="PIRSF000517">
    <property type="entry name" value="Tyr_transaminase"/>
    <property type="match status" value="1"/>
</dbReference>
<dbReference type="InterPro" id="IPR005958">
    <property type="entry name" value="TyrNic_aminoTrfase"/>
</dbReference>
<dbReference type="GO" id="GO:0030170">
    <property type="term" value="F:pyridoxal phosphate binding"/>
    <property type="evidence" value="ECO:0007669"/>
    <property type="project" value="InterPro"/>
</dbReference>
<dbReference type="AlphaFoldDB" id="A0A0C9SAI6"/>
<feature type="compositionally biased region" description="Polar residues" evidence="6">
    <location>
        <begin position="1"/>
        <end position="13"/>
    </location>
</feature>
<evidence type="ECO:0000259" key="7">
    <source>
        <dbReference type="Pfam" id="PF00155"/>
    </source>
</evidence>
<comment type="cofactor">
    <cofactor evidence="1 4 5">
        <name>pyridoxal 5'-phosphate</name>
        <dbReference type="ChEBI" id="CHEBI:597326"/>
    </cofactor>
</comment>
<dbReference type="Pfam" id="PF00155">
    <property type="entry name" value="Aminotran_1_2"/>
    <property type="match status" value="1"/>
</dbReference>
<dbReference type="InterPro" id="IPR015422">
    <property type="entry name" value="PyrdxlP-dep_Trfase_small"/>
</dbReference>
<dbReference type="GO" id="GO:0006572">
    <property type="term" value="P:L-tyrosine catabolic process"/>
    <property type="evidence" value="ECO:0007669"/>
    <property type="project" value="TreeGrafter"/>
</dbReference>
<dbReference type="GO" id="GO:0004838">
    <property type="term" value="F:L-tyrosine-2-oxoglutarate transaminase activity"/>
    <property type="evidence" value="ECO:0007669"/>
    <property type="project" value="TreeGrafter"/>
</dbReference>
<dbReference type="FunFam" id="3.40.640.10:FF:000048">
    <property type="entry name" value="tyrosine aminotransferase"/>
    <property type="match status" value="1"/>
</dbReference>
<dbReference type="CDD" id="cd00609">
    <property type="entry name" value="AAT_like"/>
    <property type="match status" value="1"/>
</dbReference>
<dbReference type="PROSITE" id="PS00105">
    <property type="entry name" value="AA_TRANSFER_CLASS_1"/>
    <property type="match status" value="1"/>
</dbReference>
<keyword evidence="3 4" id="KW-0663">Pyridoxal phosphate</keyword>
<protein>
    <submittedName>
        <fullName evidence="8">TSA: Wollemia nobilis Ref_Wollemi_Transcript_3321_1697 transcribed RNA sequence</fullName>
    </submittedName>
</protein>
<sequence length="433" mass="47926">MADGSKLQTSSPPQGVGMEECDWNFGPSVTATREDGGIRGILTHLMSHMKTLDEGKKVIPLGHGDPSQFECYRVAKEVEDALIRSIHTRKYNGYPPPGGIPDSRRAVAEYLSPGLPYKLAADDVYLTGGCRQAMEVVLAILSRKDANILLPRPGYPLYDVLLAYNGIQARHYNLIPERGWEADLDHVEEIADSNTVAIVLINPNNPCGVVFSHDHLAKLAETAKRLGLLIIADEVYSPMVFGDKPFVPMGLFATIVPVITLGSISKRWLVPGWRLGWIVTCDPRGILKETQITEAIGKYLDLVASPATIVQGTLPDILKRTPQEFFGQTLQTLNHAAETCYIRVQKNNFLSCQFKPQGSMFLMVKIDMSGFEDLSDDVGFCITLAKEESVIILPGSCLGMKNWMRISFAVSPSLLEEAWDRVESFCQRHAKYT</sequence>
<dbReference type="InterPro" id="IPR015424">
    <property type="entry name" value="PyrdxlP-dep_Trfase"/>
</dbReference>
<organism evidence="8">
    <name type="scientific">Wollemia nobilis</name>
    <dbReference type="NCBI Taxonomy" id="56998"/>
    <lineage>
        <taxon>Eukaryota</taxon>
        <taxon>Viridiplantae</taxon>
        <taxon>Streptophyta</taxon>
        <taxon>Embryophyta</taxon>
        <taxon>Tracheophyta</taxon>
        <taxon>Spermatophyta</taxon>
        <taxon>Pinopsida</taxon>
        <taxon>Pinidae</taxon>
        <taxon>Conifers II</taxon>
        <taxon>Araucariales</taxon>
        <taxon>Araucariaceae</taxon>
        <taxon>Wollemia</taxon>
    </lineage>
</organism>
<dbReference type="PANTHER" id="PTHR45744:SF11">
    <property type="entry name" value="TYROSINE AMINOTRANSFERASE"/>
    <property type="match status" value="1"/>
</dbReference>
<proteinExistence type="inferred from homology"/>
<feature type="modified residue" description="N6-(pyridoxal phosphate)lysine" evidence="5">
    <location>
        <position position="266"/>
    </location>
</feature>
<evidence type="ECO:0000256" key="5">
    <source>
        <dbReference type="PIRSR" id="PIRSR000517-1"/>
    </source>
</evidence>
<accession>A0A0C9SAI6</accession>
<reference evidence="8" key="1">
    <citation type="submission" date="2015-02" db="EMBL/GenBank/DDBJ databases">
        <title>A transcriptome of Wollemia nobilis - a relic of Gondwana.</title>
        <authorList>
            <person name="Chia J.Y."/>
            <person name="Leong Y.S."/>
            <person name="Abdul Karim S."/>
            <person name="Wan Azmi N."/>
            <person name="Hercus R."/>
            <person name="Croft L."/>
        </authorList>
    </citation>
    <scope>NUCLEOTIDE SEQUENCE</scope>
    <source>
        <strain evidence="8">MaeBrown</strain>
        <tissue evidence="8">Leaf</tissue>
    </source>
</reference>
<dbReference type="PANTHER" id="PTHR45744">
    <property type="entry name" value="TYROSINE AMINOTRANSFERASE"/>
    <property type="match status" value="1"/>
</dbReference>
<evidence type="ECO:0000256" key="1">
    <source>
        <dbReference type="ARBA" id="ARBA00001933"/>
    </source>
</evidence>
<evidence type="ECO:0000256" key="3">
    <source>
        <dbReference type="ARBA" id="ARBA00022898"/>
    </source>
</evidence>
<feature type="domain" description="Aminotransferase class I/classII large" evidence="7">
    <location>
        <begin position="56"/>
        <end position="421"/>
    </location>
</feature>
<comment type="similarity">
    <text evidence="2 4">Belongs to the class-I pyridoxal-phosphate-dependent aminotransferase family.</text>
</comment>
<dbReference type="InterPro" id="IPR004839">
    <property type="entry name" value="Aminotransferase_I/II_large"/>
</dbReference>
<dbReference type="Gene3D" id="3.40.640.10">
    <property type="entry name" value="Type I PLP-dependent aspartate aminotransferase-like (Major domain)"/>
    <property type="match status" value="1"/>
</dbReference>
<dbReference type="EMBL" id="GCHU01003294">
    <property type="protein sequence ID" value="JAG89193.1"/>
    <property type="molecule type" value="Transcribed_RNA"/>
</dbReference>